<gene>
    <name evidence="2" type="ORF">K435DRAFT_909026</name>
</gene>
<dbReference type="Pfam" id="PF00107">
    <property type="entry name" value="ADH_zinc_N"/>
    <property type="match status" value="1"/>
</dbReference>
<keyword evidence="3" id="KW-1185">Reference proteome</keyword>
<dbReference type="PANTHER" id="PTHR43205:SF7">
    <property type="entry name" value="PROSTAGLANDIN REDUCTASE 1"/>
    <property type="match status" value="1"/>
</dbReference>
<evidence type="ECO:0000259" key="1">
    <source>
        <dbReference type="Pfam" id="PF00107"/>
    </source>
</evidence>
<dbReference type="SUPFAM" id="SSF51735">
    <property type="entry name" value="NAD(P)-binding Rossmann-fold domains"/>
    <property type="match status" value="1"/>
</dbReference>
<dbReference type="SUPFAM" id="SSF50129">
    <property type="entry name" value="GroES-like"/>
    <property type="match status" value="1"/>
</dbReference>
<dbReference type="GO" id="GO:0016628">
    <property type="term" value="F:oxidoreductase activity, acting on the CH-CH group of donors, NAD or NADP as acceptor"/>
    <property type="evidence" value="ECO:0007669"/>
    <property type="project" value="InterPro"/>
</dbReference>
<dbReference type="OrthoDB" id="809632at2759"/>
<accession>A0A4S8LR43</accession>
<dbReference type="Gene3D" id="3.40.50.720">
    <property type="entry name" value="NAD(P)-binding Rossmann-like Domain"/>
    <property type="match status" value="1"/>
</dbReference>
<dbReference type="InterPro" id="IPR011032">
    <property type="entry name" value="GroES-like_sf"/>
</dbReference>
<dbReference type="EMBL" id="ML179308">
    <property type="protein sequence ID" value="THU91338.1"/>
    <property type="molecule type" value="Genomic_DNA"/>
</dbReference>
<organism evidence="2 3">
    <name type="scientific">Dendrothele bispora (strain CBS 962.96)</name>
    <dbReference type="NCBI Taxonomy" id="1314807"/>
    <lineage>
        <taxon>Eukaryota</taxon>
        <taxon>Fungi</taxon>
        <taxon>Dikarya</taxon>
        <taxon>Basidiomycota</taxon>
        <taxon>Agaricomycotina</taxon>
        <taxon>Agaricomycetes</taxon>
        <taxon>Agaricomycetidae</taxon>
        <taxon>Agaricales</taxon>
        <taxon>Agaricales incertae sedis</taxon>
        <taxon>Dendrothele</taxon>
    </lineage>
</organism>
<dbReference type="PANTHER" id="PTHR43205">
    <property type="entry name" value="PROSTAGLANDIN REDUCTASE"/>
    <property type="match status" value="1"/>
</dbReference>
<protein>
    <submittedName>
        <fullName evidence="2">Alcohol dehydrogenase</fullName>
    </submittedName>
</protein>
<sequence>MAPVRNAKLIFNQFPSGLPEPGKTAIYDTSSTIDLDAVDLNGSVLIKLLYISVDPRIFPSSFVIGQPCRGFGIGKILRSEKEGFEKGDYVVSSEMDYSEYSIPKEYLQLLEKVIIEPGLSPSVYVGAAGMPGKTAYYPWKEYSKAQKGETVFVSTAAGPVGSFVVQLAKLEGLKVIASVGSDEKVEFVKSLGADVVFNYKTTDVQEVLAKEGPINIYWDNVSGSTLDAALGNAAHHARFICCGFAALWTNAGGAAPMKNLANIVTRRITLTGFISTDLTDKWGKEFKDVVPKKLASGEIKYKEDRTVGMEHTMEALVQVLMGKNNGKKIIVVSED</sequence>
<dbReference type="InterPro" id="IPR045010">
    <property type="entry name" value="MDR_fam"/>
</dbReference>
<dbReference type="Proteomes" id="UP000297245">
    <property type="component" value="Unassembled WGS sequence"/>
</dbReference>
<dbReference type="Gene3D" id="3.90.180.10">
    <property type="entry name" value="Medium-chain alcohol dehydrogenases, catalytic domain"/>
    <property type="match status" value="1"/>
</dbReference>
<dbReference type="InterPro" id="IPR036291">
    <property type="entry name" value="NAD(P)-bd_dom_sf"/>
</dbReference>
<evidence type="ECO:0000313" key="3">
    <source>
        <dbReference type="Proteomes" id="UP000297245"/>
    </source>
</evidence>
<feature type="domain" description="Alcohol dehydrogenase-like C-terminal" evidence="1">
    <location>
        <begin position="159"/>
        <end position="282"/>
    </location>
</feature>
<proteinExistence type="predicted"/>
<name>A0A4S8LR43_DENBC</name>
<dbReference type="AlphaFoldDB" id="A0A4S8LR43"/>
<dbReference type="InterPro" id="IPR013149">
    <property type="entry name" value="ADH-like_C"/>
</dbReference>
<evidence type="ECO:0000313" key="2">
    <source>
        <dbReference type="EMBL" id="THU91338.1"/>
    </source>
</evidence>
<reference evidence="2 3" key="1">
    <citation type="journal article" date="2019" name="Nat. Ecol. Evol.">
        <title>Megaphylogeny resolves global patterns of mushroom evolution.</title>
        <authorList>
            <person name="Varga T."/>
            <person name="Krizsan K."/>
            <person name="Foldi C."/>
            <person name="Dima B."/>
            <person name="Sanchez-Garcia M."/>
            <person name="Sanchez-Ramirez S."/>
            <person name="Szollosi G.J."/>
            <person name="Szarkandi J.G."/>
            <person name="Papp V."/>
            <person name="Albert L."/>
            <person name="Andreopoulos W."/>
            <person name="Angelini C."/>
            <person name="Antonin V."/>
            <person name="Barry K.W."/>
            <person name="Bougher N.L."/>
            <person name="Buchanan P."/>
            <person name="Buyck B."/>
            <person name="Bense V."/>
            <person name="Catcheside P."/>
            <person name="Chovatia M."/>
            <person name="Cooper J."/>
            <person name="Damon W."/>
            <person name="Desjardin D."/>
            <person name="Finy P."/>
            <person name="Geml J."/>
            <person name="Haridas S."/>
            <person name="Hughes K."/>
            <person name="Justo A."/>
            <person name="Karasinski D."/>
            <person name="Kautmanova I."/>
            <person name="Kiss B."/>
            <person name="Kocsube S."/>
            <person name="Kotiranta H."/>
            <person name="LaButti K.M."/>
            <person name="Lechner B.E."/>
            <person name="Liimatainen K."/>
            <person name="Lipzen A."/>
            <person name="Lukacs Z."/>
            <person name="Mihaltcheva S."/>
            <person name="Morgado L.N."/>
            <person name="Niskanen T."/>
            <person name="Noordeloos M.E."/>
            <person name="Ohm R.A."/>
            <person name="Ortiz-Santana B."/>
            <person name="Ovrebo C."/>
            <person name="Racz N."/>
            <person name="Riley R."/>
            <person name="Savchenko A."/>
            <person name="Shiryaev A."/>
            <person name="Soop K."/>
            <person name="Spirin V."/>
            <person name="Szebenyi C."/>
            <person name="Tomsovsky M."/>
            <person name="Tulloss R.E."/>
            <person name="Uehling J."/>
            <person name="Grigoriev I.V."/>
            <person name="Vagvolgyi C."/>
            <person name="Papp T."/>
            <person name="Martin F.M."/>
            <person name="Miettinen O."/>
            <person name="Hibbett D.S."/>
            <person name="Nagy L.G."/>
        </authorList>
    </citation>
    <scope>NUCLEOTIDE SEQUENCE [LARGE SCALE GENOMIC DNA]</scope>
    <source>
        <strain evidence="2 3">CBS 962.96</strain>
    </source>
</reference>
<dbReference type="CDD" id="cd05288">
    <property type="entry name" value="PGDH"/>
    <property type="match status" value="1"/>
</dbReference>